<evidence type="ECO:0000313" key="1">
    <source>
        <dbReference type="EMBL" id="KAI3747192.1"/>
    </source>
</evidence>
<proteinExistence type="predicted"/>
<reference evidence="1 2" key="2">
    <citation type="journal article" date="2022" name="Mol. Ecol. Resour.">
        <title>The genomes of chicory, endive, great burdock and yacon provide insights into Asteraceae paleo-polyploidization history and plant inulin production.</title>
        <authorList>
            <person name="Fan W."/>
            <person name="Wang S."/>
            <person name="Wang H."/>
            <person name="Wang A."/>
            <person name="Jiang F."/>
            <person name="Liu H."/>
            <person name="Zhao H."/>
            <person name="Xu D."/>
            <person name="Zhang Y."/>
        </authorList>
    </citation>
    <scope>NUCLEOTIDE SEQUENCE [LARGE SCALE GENOMIC DNA]</scope>
    <source>
        <strain evidence="2">cv. Niubang</strain>
    </source>
</reference>
<evidence type="ECO:0000313" key="2">
    <source>
        <dbReference type="Proteomes" id="UP001055879"/>
    </source>
</evidence>
<organism evidence="1 2">
    <name type="scientific">Arctium lappa</name>
    <name type="common">Greater burdock</name>
    <name type="synonym">Lappa major</name>
    <dbReference type="NCBI Taxonomy" id="4217"/>
    <lineage>
        <taxon>Eukaryota</taxon>
        <taxon>Viridiplantae</taxon>
        <taxon>Streptophyta</taxon>
        <taxon>Embryophyta</taxon>
        <taxon>Tracheophyta</taxon>
        <taxon>Spermatophyta</taxon>
        <taxon>Magnoliopsida</taxon>
        <taxon>eudicotyledons</taxon>
        <taxon>Gunneridae</taxon>
        <taxon>Pentapetalae</taxon>
        <taxon>asterids</taxon>
        <taxon>campanulids</taxon>
        <taxon>Asterales</taxon>
        <taxon>Asteraceae</taxon>
        <taxon>Carduoideae</taxon>
        <taxon>Cardueae</taxon>
        <taxon>Arctiinae</taxon>
        <taxon>Arctium</taxon>
    </lineage>
</organism>
<sequence length="258" mass="29562">MDLEDEGWVNIPYDGLLQVHDDGGNKLFSRKYVRSPKNLFKMDYFNSSRKSQEFVEEDSRSRNQLIPLPIQMDDRCEEEVKEIIGLPVLINGELKEAPEADLDPVFQVFFKKENEFVEMKMDSLRSSPRGISLPHIETDMFQYEDKSDDDMSSKVGIDEVEKVIHEEGHEGLNLWKKWGVNGIGAFCSFGMAAATICIILLGSGQRHKQRNQKIRIQIFSDDKRIKQVVHRANEAMSAMRGVPLSTAHITYGGYYEPL</sequence>
<dbReference type="Proteomes" id="UP001055879">
    <property type="component" value="Linkage Group LG03"/>
</dbReference>
<dbReference type="EMBL" id="CM042049">
    <property type="protein sequence ID" value="KAI3747192.1"/>
    <property type="molecule type" value="Genomic_DNA"/>
</dbReference>
<gene>
    <name evidence="1" type="ORF">L6452_09643</name>
</gene>
<protein>
    <submittedName>
        <fullName evidence="1">Uncharacterized protein</fullName>
    </submittedName>
</protein>
<comment type="caution">
    <text evidence="1">The sequence shown here is derived from an EMBL/GenBank/DDBJ whole genome shotgun (WGS) entry which is preliminary data.</text>
</comment>
<accession>A0ACB9DLM0</accession>
<reference evidence="2" key="1">
    <citation type="journal article" date="2022" name="Mol. Ecol. Resour.">
        <title>The genomes of chicory, endive, great burdock and yacon provide insights into Asteraceae palaeo-polyploidization history and plant inulin production.</title>
        <authorList>
            <person name="Fan W."/>
            <person name="Wang S."/>
            <person name="Wang H."/>
            <person name="Wang A."/>
            <person name="Jiang F."/>
            <person name="Liu H."/>
            <person name="Zhao H."/>
            <person name="Xu D."/>
            <person name="Zhang Y."/>
        </authorList>
    </citation>
    <scope>NUCLEOTIDE SEQUENCE [LARGE SCALE GENOMIC DNA]</scope>
    <source>
        <strain evidence="2">cv. Niubang</strain>
    </source>
</reference>
<keyword evidence="2" id="KW-1185">Reference proteome</keyword>
<name>A0ACB9DLM0_ARCLA</name>